<dbReference type="Pfam" id="PF01368">
    <property type="entry name" value="DHH"/>
    <property type="match status" value="1"/>
</dbReference>
<feature type="domain" description="DHHA1" evidence="2">
    <location>
        <begin position="229"/>
        <end position="306"/>
    </location>
</feature>
<feature type="domain" description="DDH" evidence="1">
    <location>
        <begin position="16"/>
        <end position="154"/>
    </location>
</feature>
<accession>A0A974XML7</accession>
<dbReference type="EMBL" id="CP071444">
    <property type="protein sequence ID" value="QSX08686.1"/>
    <property type="molecule type" value="Genomic_DNA"/>
</dbReference>
<dbReference type="AlphaFoldDB" id="A0A974XML7"/>
<protein>
    <submittedName>
        <fullName evidence="3">Bifunctional oligoribonuclease/PAP phosphatase NrnA</fullName>
    </submittedName>
</protein>
<name>A0A974XML7_9FIRM</name>
<gene>
    <name evidence="3" type="ORF">J0B03_00935</name>
</gene>
<dbReference type="InterPro" id="IPR001667">
    <property type="entry name" value="DDH_dom"/>
</dbReference>
<dbReference type="Gene3D" id="3.90.1640.10">
    <property type="entry name" value="inorganic pyrophosphatase (n-terminal core)"/>
    <property type="match status" value="1"/>
</dbReference>
<evidence type="ECO:0000259" key="1">
    <source>
        <dbReference type="Pfam" id="PF01368"/>
    </source>
</evidence>
<sequence>MGMNNVLTTIRSNDTFLISTHKSPDGDALGSSIALGLALKKMGKQVTYAFEKPSSTKFSFLTELNALDNADLEQTFQVGLFLDSSDPDHLYDSKLMEKCRVRVNVDHHVSNVGYGNINFVDVHASATAEIVYDLIQQLLVEMDDEMALAIYTGIVSDTGNFKYSNVTYKTHEIAGKLYRFPNPYWEISKKLFDELSFEKVQIIGFALGKIRLIKEGKVALIHLTNEDMKQFVDDTDMEGIINYARDIIGVEVALLIKETNANVFKVSLRSNTTFDVSVVAVHFDGGGHAKAAGCTVRDVTFEQLMDRLDPLLTI</sequence>
<evidence type="ECO:0000313" key="4">
    <source>
        <dbReference type="Proteomes" id="UP000663499"/>
    </source>
</evidence>
<dbReference type="Proteomes" id="UP000663499">
    <property type="component" value="Chromosome"/>
</dbReference>
<dbReference type="InterPro" id="IPR051319">
    <property type="entry name" value="Oligoribo/pAp-PDE_c-di-AMP_PDE"/>
</dbReference>
<dbReference type="RefSeq" id="WP_207300027.1">
    <property type="nucleotide sequence ID" value="NZ_CP071444.1"/>
</dbReference>
<dbReference type="PANTHER" id="PTHR47618:SF1">
    <property type="entry name" value="BIFUNCTIONAL OLIGORIBONUCLEASE AND PAP PHOSPHATASE NRNA"/>
    <property type="match status" value="1"/>
</dbReference>
<dbReference type="KEGG" id="alka:J0B03_00935"/>
<organism evidence="3 4">
    <name type="scientific">Alkalibacter rhizosphaerae</name>
    <dbReference type="NCBI Taxonomy" id="2815577"/>
    <lineage>
        <taxon>Bacteria</taxon>
        <taxon>Bacillati</taxon>
        <taxon>Bacillota</taxon>
        <taxon>Clostridia</taxon>
        <taxon>Eubacteriales</taxon>
        <taxon>Eubacteriaceae</taxon>
        <taxon>Alkalibacter</taxon>
    </lineage>
</organism>
<dbReference type="Gene3D" id="3.10.310.30">
    <property type="match status" value="1"/>
</dbReference>
<evidence type="ECO:0000259" key="2">
    <source>
        <dbReference type="Pfam" id="PF02272"/>
    </source>
</evidence>
<dbReference type="SUPFAM" id="SSF64182">
    <property type="entry name" value="DHH phosphoesterases"/>
    <property type="match status" value="1"/>
</dbReference>
<dbReference type="InterPro" id="IPR003156">
    <property type="entry name" value="DHHA1_dom"/>
</dbReference>
<proteinExistence type="predicted"/>
<dbReference type="Pfam" id="PF02272">
    <property type="entry name" value="DHHA1"/>
    <property type="match status" value="1"/>
</dbReference>
<reference evidence="3" key="1">
    <citation type="submission" date="2021-03" db="EMBL/GenBank/DDBJ databases">
        <title>Alkalibacter marinus sp. nov., isolated from tidal flat sediment.</title>
        <authorList>
            <person name="Namirimu T."/>
            <person name="Yang J.-A."/>
            <person name="Yang S.-H."/>
            <person name="Kim Y.-J."/>
            <person name="Kwon K.K."/>
        </authorList>
    </citation>
    <scope>NUCLEOTIDE SEQUENCE</scope>
    <source>
        <strain evidence="3">ES005</strain>
    </source>
</reference>
<dbReference type="PANTHER" id="PTHR47618">
    <property type="entry name" value="BIFUNCTIONAL OLIGORIBONUCLEASE AND PAP PHOSPHATASE NRNA"/>
    <property type="match status" value="1"/>
</dbReference>
<evidence type="ECO:0000313" key="3">
    <source>
        <dbReference type="EMBL" id="QSX08686.1"/>
    </source>
</evidence>
<keyword evidence="4" id="KW-1185">Reference proteome</keyword>
<dbReference type="GO" id="GO:0003676">
    <property type="term" value="F:nucleic acid binding"/>
    <property type="evidence" value="ECO:0007669"/>
    <property type="project" value="InterPro"/>
</dbReference>
<dbReference type="InterPro" id="IPR038763">
    <property type="entry name" value="DHH_sf"/>
</dbReference>